<sequence length="102" mass="11659">MIKTGSAVCIRLNTDDNCFYDGIVLEKRPTQGGTLYRVKLDTNLGEERWVSRVNIRLLQPPWYEDLEEQTECEPPQTYLPPMNPPVPTERPVSSSAGFVRPH</sequence>
<comment type="caution">
    <text evidence="3">The sequence shown here is derived from an EMBL/GenBank/DDBJ whole genome shotgun (WGS) entry which is preliminary data.</text>
</comment>
<evidence type="ECO:0000259" key="2">
    <source>
        <dbReference type="Pfam" id="PF16090"/>
    </source>
</evidence>
<evidence type="ECO:0000313" key="4">
    <source>
        <dbReference type="Proteomes" id="UP001519460"/>
    </source>
</evidence>
<dbReference type="EMBL" id="JACVVK020000524">
    <property type="protein sequence ID" value="KAK7468067.1"/>
    <property type="molecule type" value="Genomic_DNA"/>
</dbReference>
<dbReference type="AlphaFoldDB" id="A0ABD0JB61"/>
<proteinExistence type="predicted"/>
<dbReference type="Pfam" id="PF16090">
    <property type="entry name" value="DUF4819"/>
    <property type="match status" value="1"/>
</dbReference>
<evidence type="ECO:0000313" key="3">
    <source>
        <dbReference type="EMBL" id="KAK7468067.1"/>
    </source>
</evidence>
<organism evidence="3 4">
    <name type="scientific">Batillaria attramentaria</name>
    <dbReference type="NCBI Taxonomy" id="370345"/>
    <lineage>
        <taxon>Eukaryota</taxon>
        <taxon>Metazoa</taxon>
        <taxon>Spiralia</taxon>
        <taxon>Lophotrochozoa</taxon>
        <taxon>Mollusca</taxon>
        <taxon>Gastropoda</taxon>
        <taxon>Caenogastropoda</taxon>
        <taxon>Sorbeoconcha</taxon>
        <taxon>Cerithioidea</taxon>
        <taxon>Batillariidae</taxon>
        <taxon>Batillaria</taxon>
    </lineage>
</organism>
<keyword evidence="4" id="KW-1185">Reference proteome</keyword>
<evidence type="ECO:0000256" key="1">
    <source>
        <dbReference type="SAM" id="MobiDB-lite"/>
    </source>
</evidence>
<feature type="compositionally biased region" description="Pro residues" evidence="1">
    <location>
        <begin position="77"/>
        <end position="88"/>
    </location>
</feature>
<protein>
    <recommendedName>
        <fullName evidence="2">Protein capicua homolog-like domain-containing protein</fullName>
    </recommendedName>
</protein>
<feature type="domain" description="Protein capicua homolog-like" evidence="2">
    <location>
        <begin position="2"/>
        <end position="68"/>
    </location>
</feature>
<name>A0ABD0JB61_9CAEN</name>
<dbReference type="InterPro" id="IPR032147">
    <property type="entry name" value="Cic_dom"/>
</dbReference>
<dbReference type="Proteomes" id="UP001519460">
    <property type="component" value="Unassembled WGS sequence"/>
</dbReference>
<accession>A0ABD0JB61</accession>
<dbReference type="CDD" id="cd04508">
    <property type="entry name" value="Tudor_SF"/>
    <property type="match status" value="1"/>
</dbReference>
<gene>
    <name evidence="3" type="ORF">BaRGS_00036718</name>
</gene>
<reference evidence="3 4" key="1">
    <citation type="journal article" date="2023" name="Sci. Data">
        <title>Genome assembly of the Korean intertidal mud-creeper Batillaria attramentaria.</title>
        <authorList>
            <person name="Patra A.K."/>
            <person name="Ho P.T."/>
            <person name="Jun S."/>
            <person name="Lee S.J."/>
            <person name="Kim Y."/>
            <person name="Won Y.J."/>
        </authorList>
    </citation>
    <scope>NUCLEOTIDE SEQUENCE [LARGE SCALE GENOMIC DNA]</scope>
    <source>
        <strain evidence="3">Wonlab-2016</strain>
    </source>
</reference>
<feature type="region of interest" description="Disordered" evidence="1">
    <location>
        <begin position="69"/>
        <end position="102"/>
    </location>
</feature>